<evidence type="ECO:0000313" key="2">
    <source>
        <dbReference type="Proteomes" id="UP000252100"/>
    </source>
</evidence>
<reference evidence="1 2" key="1">
    <citation type="journal article" date="2018" name="J. Microbiol.">
        <title>Salicibibacter kimchii gen. nov., sp. nov., a moderately halophilic and alkalitolerant bacterium in the family Bacillaceae, isolated from kimchi.</title>
        <authorList>
            <person name="Jang J.Y."/>
            <person name="Oh Y.J."/>
            <person name="Lim S.K."/>
            <person name="Park H.K."/>
            <person name="Lee C."/>
            <person name="Kim J.Y."/>
            <person name="Lee M.A."/>
            <person name="Choi H.J."/>
        </authorList>
    </citation>
    <scope>NUCLEOTIDE SEQUENCE [LARGE SCALE GENOMIC DNA]</scope>
    <source>
        <strain evidence="1 2">NKC1-1</strain>
    </source>
</reference>
<gene>
    <name evidence="1" type="ORF">DT065_04215</name>
</gene>
<dbReference type="AlphaFoldDB" id="A0A345BWH1"/>
<name>A0A345BWH1_9BACI</name>
<organism evidence="1 2">
    <name type="scientific">Salicibibacter kimchii</name>
    <dbReference type="NCBI Taxonomy" id="2099786"/>
    <lineage>
        <taxon>Bacteria</taxon>
        <taxon>Bacillati</taxon>
        <taxon>Bacillota</taxon>
        <taxon>Bacilli</taxon>
        <taxon>Bacillales</taxon>
        <taxon>Bacillaceae</taxon>
        <taxon>Salicibibacter</taxon>
    </lineage>
</organism>
<protein>
    <submittedName>
        <fullName evidence="1">Fibronectin-binding protein (FBP)</fullName>
    </submittedName>
</protein>
<proteinExistence type="predicted"/>
<dbReference type="RefSeq" id="WP_114371168.1">
    <property type="nucleotide sequence ID" value="NZ_CP031092.1"/>
</dbReference>
<keyword evidence="2" id="KW-1185">Reference proteome</keyword>
<evidence type="ECO:0000313" key="1">
    <source>
        <dbReference type="EMBL" id="AXF55302.1"/>
    </source>
</evidence>
<dbReference type="Proteomes" id="UP000252100">
    <property type="component" value="Chromosome"/>
</dbReference>
<accession>A0A345BWH1</accession>
<sequence length="425" mass="48264">MGKNIYKIGDTRKEFEDGVNSEEAERAKYIIEPWLSALCQSEHLSLLLGNGFTTGAAVMSNAFSAGMAVDENELDLNENVMEEARRTAELAGRGRPNLEDQIRSMITLIKGLEMIDDHRVTDWKTHLNEVIRQLLKDILVTEEGIKNSASENHVEEVLSSFILSFASRTASRERLNIYTTNYDRLIEYISDLLGLRLIDRFVGSLNPIYRSSKLGIDMHYNPPGIRGEPRYLEGVARYTKLHGSIDWKYEAPYLRRYGIPFGASVEHNDIPESPAESVMIYPNPAKDVETLEYPYADLFRDFATGICQPNSVLITYGYGFGDDHINRVIRDMLTVPSTHLVIISFDDAGGRITNFIENIGKDTQMTLLIGDHFGNIEDLVKYYLPKPAIDYITSRQAQLLEKRSPDYKENFENIKNENGGEKENE</sequence>
<dbReference type="Pfam" id="PF13289">
    <property type="entry name" value="SIR2_2"/>
    <property type="match status" value="1"/>
</dbReference>
<dbReference type="KEGG" id="rue:DT065_04215"/>
<dbReference type="EMBL" id="CP031092">
    <property type="protein sequence ID" value="AXF55302.1"/>
    <property type="molecule type" value="Genomic_DNA"/>
</dbReference>
<dbReference type="OrthoDB" id="9808492at2"/>